<sequence>MISIAFKNCTQKQFEALYIVILKYNPDNNSCSAKNVLRADICNVY</sequence>
<dbReference type="EMBL" id="CP026512">
    <property type="protein sequence ID" value="QAX82164.1"/>
    <property type="molecule type" value="Genomic_DNA"/>
</dbReference>
<name>A0ABX5R939_9PSED</name>
<reference evidence="1 2" key="1">
    <citation type="journal article" date="2018" name="Genome Biol. Evol.">
        <title>Partnering With a Pest: Genomes of Hemlock Woolly Adelgid Symbionts Reveal Atypical Nutritional Provisioning Patterns in Dual-Obligate Bacteria.</title>
        <authorList>
            <person name="Weglarz K.M."/>
            <person name="Havill N.P."/>
            <person name="Burke G.R."/>
            <person name="von Dohlen C.D."/>
        </authorList>
    </citation>
    <scope>NUCLEOTIDE SEQUENCE [LARGE SCALE GENOMIC DNA]</scope>
    <source>
        <strain evidence="1 2">HWA_ENA</strain>
    </source>
</reference>
<proteinExistence type="predicted"/>
<organism evidence="1 2">
    <name type="scientific">Candidatus Pseudomonas adelgestsugas</name>
    <dbReference type="NCBI Taxonomy" id="1302376"/>
    <lineage>
        <taxon>Bacteria</taxon>
        <taxon>Pseudomonadati</taxon>
        <taxon>Pseudomonadota</taxon>
        <taxon>Gammaproteobacteria</taxon>
        <taxon>Pseudomonadales</taxon>
        <taxon>Pseudomonadaceae</taxon>
        <taxon>Pseudomonas</taxon>
    </lineage>
</organism>
<evidence type="ECO:0000313" key="1">
    <source>
        <dbReference type="EMBL" id="QAX82164.1"/>
    </source>
</evidence>
<protein>
    <submittedName>
        <fullName evidence="1">Uncharacterized protein</fullName>
    </submittedName>
</protein>
<evidence type="ECO:0000313" key="2">
    <source>
        <dbReference type="Proteomes" id="UP000288953"/>
    </source>
</evidence>
<keyword evidence="2" id="KW-1185">Reference proteome</keyword>
<gene>
    <name evidence="1" type="ORF">C3B55_00854</name>
</gene>
<dbReference type="Proteomes" id="UP000288953">
    <property type="component" value="Chromosome"/>
</dbReference>
<accession>A0ABX5R939</accession>